<evidence type="ECO:0000259" key="2">
    <source>
        <dbReference type="PROSITE" id="PS51688"/>
    </source>
</evidence>
<dbReference type="Gene3D" id="1.10.10.10">
    <property type="entry name" value="Winged helix-like DNA-binding domain superfamily/Winged helix DNA-binding domain"/>
    <property type="match status" value="1"/>
</dbReference>
<gene>
    <name evidence="3" type="ORF">MNBD_IGNAVI01-1509</name>
</gene>
<evidence type="ECO:0000256" key="1">
    <source>
        <dbReference type="SAM" id="Coils"/>
    </source>
</evidence>
<dbReference type="AlphaFoldDB" id="A0A3B1BAR0"/>
<organism evidence="3">
    <name type="scientific">hydrothermal vent metagenome</name>
    <dbReference type="NCBI Taxonomy" id="652676"/>
    <lineage>
        <taxon>unclassified sequences</taxon>
        <taxon>metagenomes</taxon>
        <taxon>ecological metagenomes</taxon>
    </lineage>
</organism>
<name>A0A3B1BAR0_9ZZZZ</name>
<feature type="non-terminal residue" evidence="3">
    <location>
        <position position="1"/>
    </location>
</feature>
<reference evidence="3" key="1">
    <citation type="submission" date="2018-06" db="EMBL/GenBank/DDBJ databases">
        <authorList>
            <person name="Zhirakovskaya E."/>
        </authorList>
    </citation>
    <scope>NUCLEOTIDE SEQUENCE</scope>
</reference>
<sequence>DSDRRLKKNISTIPNALKKIKKLRGVNYQWKNTEHRSEGTKMGFIAQEAIKVIPEVVDMSNDHYSMQYAPITALLVEAVKEQNTEFRNMNIELKERIEKLEKENQNLKTVINENNNLKNEITVIKAALNKLITEKYKVKVSSK</sequence>
<dbReference type="PROSITE" id="PS51688">
    <property type="entry name" value="ICA"/>
    <property type="match status" value="1"/>
</dbReference>
<evidence type="ECO:0000313" key="3">
    <source>
        <dbReference type="EMBL" id="VAX15289.1"/>
    </source>
</evidence>
<feature type="coiled-coil region" evidence="1">
    <location>
        <begin position="76"/>
        <end position="134"/>
    </location>
</feature>
<dbReference type="Pfam" id="PF13884">
    <property type="entry name" value="Peptidase_S74"/>
    <property type="match status" value="1"/>
</dbReference>
<dbReference type="InterPro" id="IPR036388">
    <property type="entry name" value="WH-like_DNA-bd_sf"/>
</dbReference>
<dbReference type="InterPro" id="IPR030392">
    <property type="entry name" value="S74_ICA"/>
</dbReference>
<dbReference type="EMBL" id="UOGD01000014">
    <property type="protein sequence ID" value="VAX15289.1"/>
    <property type="molecule type" value="Genomic_DNA"/>
</dbReference>
<proteinExistence type="predicted"/>
<protein>
    <recommendedName>
        <fullName evidence="2">Peptidase S74 domain-containing protein</fullName>
    </recommendedName>
</protein>
<feature type="domain" description="Peptidase S74" evidence="2">
    <location>
        <begin position="2"/>
        <end position="97"/>
    </location>
</feature>
<accession>A0A3B1BAR0</accession>
<keyword evidence="1" id="KW-0175">Coiled coil</keyword>